<sequence length="324" mass="33116">MRSHTSPGLRARRLAAVALAGALVVGLGACGGDADSSEGAPAAAAGADGVDIEGVGSVEADDTLTKMLPAEVASAEKITVATNAPYPPFIDFVEEGNTEDFTGLDYDLLQAIAARLGLAAPFEQQPFDGLVPGLKAGKSDAIVGGITDNFERQATATFVDYTASGTGILVAGGNPEGIATMDDLCGRPVSAQKGSKQVDLLADFSKETCGSSPIEVTTFPQNTDAVQALLANKVDAVVATQVNLVDEAKKLSGKAEVVEDPDNPNGYQASPNGIGFDKADADLATAVQAALQSLMDDGTYAKILAKWEMEPIGLDKATIDAAID</sequence>
<dbReference type="EMBL" id="WSEK01000004">
    <property type="protein sequence ID" value="MVQ50335.1"/>
    <property type="molecule type" value="Genomic_DNA"/>
</dbReference>
<dbReference type="Pfam" id="PF00497">
    <property type="entry name" value="SBP_bac_3"/>
    <property type="match status" value="1"/>
</dbReference>
<evidence type="ECO:0000313" key="5">
    <source>
        <dbReference type="Proteomes" id="UP000473525"/>
    </source>
</evidence>
<accession>A0A6L6XXZ3</accession>
<dbReference type="PROSITE" id="PS51257">
    <property type="entry name" value="PROKAR_LIPOPROTEIN"/>
    <property type="match status" value="1"/>
</dbReference>
<evidence type="ECO:0000313" key="4">
    <source>
        <dbReference type="EMBL" id="MVQ50335.1"/>
    </source>
</evidence>
<dbReference type="RefSeq" id="WP_157343353.1">
    <property type="nucleotide sequence ID" value="NZ_WSEK01000004.1"/>
</dbReference>
<protein>
    <submittedName>
        <fullName evidence="4">Transporter substrate-binding domain-containing protein</fullName>
    </submittedName>
</protein>
<dbReference type="AlphaFoldDB" id="A0A6L6XXZ3"/>
<proteinExistence type="predicted"/>
<name>A0A6L6XXZ3_9ACTN</name>
<gene>
    <name evidence="4" type="ORF">GON03_14210</name>
</gene>
<reference evidence="4 5" key="1">
    <citation type="submission" date="2019-12" db="EMBL/GenBank/DDBJ databases">
        <authorList>
            <person name="Huq M.A."/>
        </authorList>
    </citation>
    <scope>NUCLEOTIDE SEQUENCE [LARGE SCALE GENOMIC DNA]</scope>
    <source>
        <strain evidence="4 5">MAH-18</strain>
    </source>
</reference>
<feature type="signal peptide" evidence="2">
    <location>
        <begin position="1"/>
        <end position="29"/>
    </location>
</feature>
<dbReference type="PANTHER" id="PTHR35936:SF17">
    <property type="entry name" value="ARGININE-BINDING EXTRACELLULAR PROTEIN ARTP"/>
    <property type="match status" value="1"/>
</dbReference>
<feature type="domain" description="Solute-binding protein family 3/N-terminal" evidence="3">
    <location>
        <begin position="77"/>
        <end position="311"/>
    </location>
</feature>
<dbReference type="SUPFAM" id="SSF53850">
    <property type="entry name" value="Periplasmic binding protein-like II"/>
    <property type="match status" value="1"/>
</dbReference>
<evidence type="ECO:0000256" key="1">
    <source>
        <dbReference type="ARBA" id="ARBA00022729"/>
    </source>
</evidence>
<dbReference type="Gene3D" id="3.40.190.10">
    <property type="entry name" value="Periplasmic binding protein-like II"/>
    <property type="match status" value="2"/>
</dbReference>
<keyword evidence="1 2" id="KW-0732">Signal</keyword>
<dbReference type="CDD" id="cd01004">
    <property type="entry name" value="PBP2_MidA_like"/>
    <property type="match status" value="1"/>
</dbReference>
<dbReference type="SMART" id="SM00062">
    <property type="entry name" value="PBPb"/>
    <property type="match status" value="1"/>
</dbReference>
<feature type="chain" id="PRO_5038929423" evidence="2">
    <location>
        <begin position="30"/>
        <end position="324"/>
    </location>
</feature>
<dbReference type="PANTHER" id="PTHR35936">
    <property type="entry name" value="MEMBRANE-BOUND LYTIC MUREIN TRANSGLYCOSYLASE F"/>
    <property type="match status" value="1"/>
</dbReference>
<evidence type="ECO:0000259" key="3">
    <source>
        <dbReference type="SMART" id="SM00062"/>
    </source>
</evidence>
<organism evidence="4 5">
    <name type="scientific">Nocardioides agri</name>
    <dbReference type="NCBI Taxonomy" id="2682843"/>
    <lineage>
        <taxon>Bacteria</taxon>
        <taxon>Bacillati</taxon>
        <taxon>Actinomycetota</taxon>
        <taxon>Actinomycetes</taxon>
        <taxon>Propionibacteriales</taxon>
        <taxon>Nocardioidaceae</taxon>
        <taxon>Nocardioides</taxon>
    </lineage>
</organism>
<dbReference type="Proteomes" id="UP000473525">
    <property type="component" value="Unassembled WGS sequence"/>
</dbReference>
<evidence type="ECO:0000256" key="2">
    <source>
        <dbReference type="SAM" id="SignalP"/>
    </source>
</evidence>
<dbReference type="InterPro" id="IPR001638">
    <property type="entry name" value="Solute-binding_3/MltF_N"/>
</dbReference>
<keyword evidence="5" id="KW-1185">Reference proteome</keyword>
<comment type="caution">
    <text evidence="4">The sequence shown here is derived from an EMBL/GenBank/DDBJ whole genome shotgun (WGS) entry which is preliminary data.</text>
</comment>